<evidence type="ECO:0000256" key="7">
    <source>
        <dbReference type="PROSITE-ProRule" id="PRU01091"/>
    </source>
</evidence>
<dbReference type="SUPFAM" id="SSF52172">
    <property type="entry name" value="CheY-like"/>
    <property type="match status" value="1"/>
</dbReference>
<gene>
    <name evidence="10" type="ORF">SAMN02745172_02698</name>
</gene>
<evidence type="ECO:0000313" key="10">
    <source>
        <dbReference type="EMBL" id="SHO66047.1"/>
    </source>
</evidence>
<dbReference type="GO" id="GO:0006355">
    <property type="term" value="P:regulation of DNA-templated transcription"/>
    <property type="evidence" value="ECO:0007669"/>
    <property type="project" value="InterPro"/>
</dbReference>
<evidence type="ECO:0000256" key="3">
    <source>
        <dbReference type="ARBA" id="ARBA00023015"/>
    </source>
</evidence>
<keyword evidence="4 7" id="KW-0238">DNA-binding</keyword>
<accession>A0A1M7ZMD7</accession>
<proteinExistence type="predicted"/>
<dbReference type="EMBL" id="FRXO01000005">
    <property type="protein sequence ID" value="SHO66047.1"/>
    <property type="molecule type" value="Genomic_DNA"/>
</dbReference>
<dbReference type="SMART" id="SM00862">
    <property type="entry name" value="Trans_reg_C"/>
    <property type="match status" value="1"/>
</dbReference>
<dbReference type="Proteomes" id="UP000186406">
    <property type="component" value="Unassembled WGS sequence"/>
</dbReference>
<feature type="domain" description="OmpR/PhoB-type" evidence="9">
    <location>
        <begin position="141"/>
        <end position="236"/>
    </location>
</feature>
<dbReference type="CDD" id="cd00383">
    <property type="entry name" value="trans_reg_C"/>
    <property type="match status" value="1"/>
</dbReference>
<dbReference type="InterPro" id="IPR016032">
    <property type="entry name" value="Sig_transdc_resp-reg_C-effctor"/>
</dbReference>
<dbReference type="FunFam" id="3.40.50.2300:FF:000001">
    <property type="entry name" value="DNA-binding response regulator PhoB"/>
    <property type="match status" value="1"/>
</dbReference>
<evidence type="ECO:0000256" key="2">
    <source>
        <dbReference type="ARBA" id="ARBA00023012"/>
    </source>
</evidence>
<dbReference type="Gene3D" id="6.10.250.690">
    <property type="match status" value="1"/>
</dbReference>
<evidence type="ECO:0000259" key="8">
    <source>
        <dbReference type="PROSITE" id="PS50110"/>
    </source>
</evidence>
<dbReference type="Gene3D" id="3.40.50.2300">
    <property type="match status" value="1"/>
</dbReference>
<feature type="domain" description="Response regulatory" evidence="8">
    <location>
        <begin position="18"/>
        <end position="131"/>
    </location>
</feature>
<feature type="modified residue" description="4-aspartylphosphate" evidence="6">
    <location>
        <position position="67"/>
    </location>
</feature>
<dbReference type="AlphaFoldDB" id="A0A1M7ZMD7"/>
<dbReference type="SMART" id="SM00448">
    <property type="entry name" value="REC"/>
    <property type="match status" value="1"/>
</dbReference>
<dbReference type="OrthoDB" id="9784252at2"/>
<evidence type="ECO:0000256" key="6">
    <source>
        <dbReference type="PROSITE-ProRule" id="PRU00169"/>
    </source>
</evidence>
<dbReference type="InterPro" id="IPR039420">
    <property type="entry name" value="WalR-like"/>
</dbReference>
<dbReference type="InterPro" id="IPR001867">
    <property type="entry name" value="OmpR/PhoB-type_DNA-bd"/>
</dbReference>
<dbReference type="GO" id="GO:0000976">
    <property type="term" value="F:transcription cis-regulatory region binding"/>
    <property type="evidence" value="ECO:0007669"/>
    <property type="project" value="TreeGrafter"/>
</dbReference>
<evidence type="ECO:0000256" key="1">
    <source>
        <dbReference type="ARBA" id="ARBA00022553"/>
    </source>
</evidence>
<name>A0A1M7ZMD7_9HYPH</name>
<dbReference type="Gene3D" id="1.10.10.10">
    <property type="entry name" value="Winged helix-like DNA-binding domain superfamily/Winged helix DNA-binding domain"/>
    <property type="match status" value="1"/>
</dbReference>
<keyword evidence="5" id="KW-0804">Transcription</keyword>
<evidence type="ECO:0000259" key="9">
    <source>
        <dbReference type="PROSITE" id="PS51755"/>
    </source>
</evidence>
<dbReference type="GO" id="GO:0000156">
    <property type="term" value="F:phosphorelay response regulator activity"/>
    <property type="evidence" value="ECO:0007669"/>
    <property type="project" value="TreeGrafter"/>
</dbReference>
<dbReference type="PANTHER" id="PTHR48111:SF4">
    <property type="entry name" value="DNA-BINDING DUAL TRANSCRIPTIONAL REGULATOR OMPR"/>
    <property type="match status" value="1"/>
</dbReference>
<dbReference type="CDD" id="cd17574">
    <property type="entry name" value="REC_OmpR"/>
    <property type="match status" value="1"/>
</dbReference>
<dbReference type="PANTHER" id="PTHR48111">
    <property type="entry name" value="REGULATOR OF RPOS"/>
    <property type="match status" value="1"/>
</dbReference>
<keyword evidence="1 6" id="KW-0597">Phosphoprotein</keyword>
<evidence type="ECO:0000256" key="5">
    <source>
        <dbReference type="ARBA" id="ARBA00023163"/>
    </source>
</evidence>
<protein>
    <submittedName>
        <fullName evidence="10">Two-component system, OmpR family, phosphate regulon response regulator OmpR</fullName>
    </submittedName>
</protein>
<reference evidence="10 11" key="1">
    <citation type="submission" date="2016-12" db="EMBL/GenBank/DDBJ databases">
        <authorList>
            <person name="Song W.-J."/>
            <person name="Kurnit D.M."/>
        </authorList>
    </citation>
    <scope>NUCLEOTIDE SEQUENCE [LARGE SCALE GENOMIC DNA]</scope>
    <source>
        <strain evidence="10 11">DSM 19599</strain>
    </source>
</reference>
<dbReference type="SUPFAM" id="SSF46894">
    <property type="entry name" value="C-terminal effector domain of the bipartite response regulators"/>
    <property type="match status" value="1"/>
</dbReference>
<keyword evidence="3" id="KW-0805">Transcription regulation</keyword>
<evidence type="ECO:0000313" key="11">
    <source>
        <dbReference type="Proteomes" id="UP000186406"/>
    </source>
</evidence>
<feature type="DNA-binding region" description="OmpR/PhoB-type" evidence="7">
    <location>
        <begin position="141"/>
        <end position="236"/>
    </location>
</feature>
<dbReference type="PROSITE" id="PS51755">
    <property type="entry name" value="OMPR_PHOB"/>
    <property type="match status" value="1"/>
</dbReference>
<keyword evidence="2" id="KW-0902">Two-component regulatory system</keyword>
<dbReference type="PROSITE" id="PS50110">
    <property type="entry name" value="RESPONSE_REGULATORY"/>
    <property type="match status" value="1"/>
</dbReference>
<dbReference type="GO" id="GO:0005829">
    <property type="term" value="C:cytosol"/>
    <property type="evidence" value="ECO:0007669"/>
    <property type="project" value="TreeGrafter"/>
</dbReference>
<dbReference type="Pfam" id="PF00072">
    <property type="entry name" value="Response_reg"/>
    <property type="match status" value="1"/>
</dbReference>
<dbReference type="InterPro" id="IPR036388">
    <property type="entry name" value="WH-like_DNA-bd_sf"/>
</dbReference>
<dbReference type="STRING" id="1123029.SAMN02745172_02698"/>
<dbReference type="InterPro" id="IPR011006">
    <property type="entry name" value="CheY-like_superfamily"/>
</dbReference>
<dbReference type="RefSeq" id="WP_073629513.1">
    <property type="nucleotide sequence ID" value="NZ_FRXO01000005.1"/>
</dbReference>
<keyword evidence="11" id="KW-1185">Reference proteome</keyword>
<dbReference type="Pfam" id="PF00486">
    <property type="entry name" value="Trans_reg_C"/>
    <property type="match status" value="1"/>
</dbReference>
<evidence type="ECO:0000256" key="4">
    <source>
        <dbReference type="ARBA" id="ARBA00023125"/>
    </source>
</evidence>
<organism evidence="10 11">
    <name type="scientific">Pseudoxanthobacter soli DSM 19599</name>
    <dbReference type="NCBI Taxonomy" id="1123029"/>
    <lineage>
        <taxon>Bacteria</taxon>
        <taxon>Pseudomonadati</taxon>
        <taxon>Pseudomonadota</taxon>
        <taxon>Alphaproteobacteria</taxon>
        <taxon>Hyphomicrobiales</taxon>
        <taxon>Segnochrobactraceae</taxon>
        <taxon>Pseudoxanthobacter</taxon>
    </lineage>
</organism>
<dbReference type="InterPro" id="IPR001789">
    <property type="entry name" value="Sig_transdc_resp-reg_receiver"/>
</dbReference>
<dbReference type="GO" id="GO:0032993">
    <property type="term" value="C:protein-DNA complex"/>
    <property type="evidence" value="ECO:0007669"/>
    <property type="project" value="TreeGrafter"/>
</dbReference>
<sequence length="237" mass="26698">MTLTDAGTEQPLPDDAPHLLIVDDDSRIRSLLRRYLTGKGYRITAAEDAADARRKLESLVFDALVLDVMMPGEDGLSLARTLKNRSDIPILLLTARAEAADRIAGLEVGVDDYLTKPFEPRELLLRLANILRRRRPAEAPTSEVRFGPFVFDLGRQELRRGDAQIRLTDRERWLLATFAERPGQTIARHHLVGREGALGERTVDVQINRLRRKIEDDPADPAYLQTVRGIGYRLIAS</sequence>